<name>A0A3L6S168_PANMI</name>
<dbReference type="Gene3D" id="6.10.140.1230">
    <property type="match status" value="1"/>
</dbReference>
<organism evidence="3 4">
    <name type="scientific">Panicum miliaceum</name>
    <name type="common">Proso millet</name>
    <name type="synonym">Broomcorn millet</name>
    <dbReference type="NCBI Taxonomy" id="4540"/>
    <lineage>
        <taxon>Eukaryota</taxon>
        <taxon>Viridiplantae</taxon>
        <taxon>Streptophyta</taxon>
        <taxon>Embryophyta</taxon>
        <taxon>Tracheophyta</taxon>
        <taxon>Spermatophyta</taxon>
        <taxon>Magnoliopsida</taxon>
        <taxon>Liliopsida</taxon>
        <taxon>Poales</taxon>
        <taxon>Poaceae</taxon>
        <taxon>PACMAD clade</taxon>
        <taxon>Panicoideae</taxon>
        <taxon>Panicodae</taxon>
        <taxon>Paniceae</taxon>
        <taxon>Panicinae</taxon>
        <taxon>Panicum</taxon>
        <taxon>Panicum sect. Panicum</taxon>
    </lineage>
</organism>
<dbReference type="EMBL" id="PQIB02000006">
    <property type="protein sequence ID" value="RLN13047.1"/>
    <property type="molecule type" value="Genomic_DNA"/>
</dbReference>
<evidence type="ECO:0000313" key="3">
    <source>
        <dbReference type="EMBL" id="RLN13047.1"/>
    </source>
</evidence>
<keyword evidence="4" id="KW-1185">Reference proteome</keyword>
<feature type="compositionally biased region" description="Low complexity" evidence="2">
    <location>
        <begin position="109"/>
        <end position="123"/>
    </location>
</feature>
<evidence type="ECO:0000256" key="2">
    <source>
        <dbReference type="SAM" id="MobiDB-lite"/>
    </source>
</evidence>
<dbReference type="STRING" id="4540.A0A3L6S168"/>
<keyword evidence="1" id="KW-0175">Coiled coil</keyword>
<dbReference type="PANTHER" id="PTHR10476">
    <property type="entry name" value="CHARGED MULTIVESICULAR BODY PROTEIN"/>
    <property type="match status" value="1"/>
</dbReference>
<reference evidence="4" key="1">
    <citation type="journal article" date="2019" name="Nat. Commun.">
        <title>The genome of broomcorn millet.</title>
        <authorList>
            <person name="Zou C."/>
            <person name="Miki D."/>
            <person name="Li D."/>
            <person name="Tang Q."/>
            <person name="Xiao L."/>
            <person name="Rajput S."/>
            <person name="Deng P."/>
            <person name="Jia W."/>
            <person name="Huang R."/>
            <person name="Zhang M."/>
            <person name="Sun Y."/>
            <person name="Hu J."/>
            <person name="Fu X."/>
            <person name="Schnable P.S."/>
            <person name="Li F."/>
            <person name="Zhang H."/>
            <person name="Feng B."/>
            <person name="Zhu X."/>
            <person name="Liu R."/>
            <person name="Schnable J.C."/>
            <person name="Zhu J.-K."/>
            <person name="Zhang H."/>
        </authorList>
    </citation>
    <scope>NUCLEOTIDE SEQUENCE [LARGE SCALE GENOMIC DNA]</scope>
</reference>
<feature type="region of interest" description="Disordered" evidence="2">
    <location>
        <begin position="39"/>
        <end position="71"/>
    </location>
</feature>
<protein>
    <submittedName>
        <fullName evidence="3">Charged multivesicular body protein 1b</fullName>
    </submittedName>
</protein>
<dbReference type="InterPro" id="IPR005024">
    <property type="entry name" value="Snf7_fam"/>
</dbReference>
<proteinExistence type="predicted"/>
<dbReference type="Proteomes" id="UP000275267">
    <property type="component" value="Unassembled WGS sequence"/>
</dbReference>
<dbReference type="GO" id="GO:0007034">
    <property type="term" value="P:vacuolar transport"/>
    <property type="evidence" value="ECO:0007669"/>
    <property type="project" value="InterPro"/>
</dbReference>
<accession>A0A3L6S168</accession>
<evidence type="ECO:0000256" key="1">
    <source>
        <dbReference type="SAM" id="Coils"/>
    </source>
</evidence>
<dbReference type="AlphaFoldDB" id="A0A3L6S168"/>
<comment type="caution">
    <text evidence="3">The sequence shown here is derived from an EMBL/GenBank/DDBJ whole genome shotgun (WGS) entry which is preliminary data.</text>
</comment>
<feature type="compositionally biased region" description="Polar residues" evidence="2">
    <location>
        <begin position="39"/>
        <end position="55"/>
    </location>
</feature>
<gene>
    <name evidence="3" type="ORF">C2845_PM09G19520</name>
</gene>
<feature type="coiled-coil region" evidence="1">
    <location>
        <begin position="165"/>
        <end position="196"/>
    </location>
</feature>
<feature type="region of interest" description="Disordered" evidence="2">
    <location>
        <begin position="97"/>
        <end position="155"/>
    </location>
</feature>
<dbReference type="OrthoDB" id="10266568at2759"/>
<sequence>MLKQYLLIAEAVERVAVRLACQPTSQQCFSLASNRRPPTSQYFSFTTNQHQPSSDQRPGHRRHTTTPHAATQTAARCLAVLPSNRVVVFPDQNRIQFPQPDRLDKIPHSLPSSSPPRNLSDSPPRSPPDPPQTLAESQIRPSPPDPRPPAAMGNPEKLMNQIFDLKFTSKSLQRQARKCEKEEKEQKLKVKKAIEKGNMDGARIYAENAIRKRTEHMNYLRLASRLDAVVARLDTQAKMQVIGKSMQSIVKSLDSALATGNLQKMSETMDNFERQFVNMEVQAEFMEGAMAGSTSLSTPETEVNSLMQQVADDYGLEVSVGLPQAAAHAIPAAKDKEKVDEDDLSRRLAELKARG</sequence>
<dbReference type="Pfam" id="PF03357">
    <property type="entry name" value="Snf7"/>
    <property type="match status" value="1"/>
</dbReference>
<evidence type="ECO:0000313" key="4">
    <source>
        <dbReference type="Proteomes" id="UP000275267"/>
    </source>
</evidence>